<reference evidence="9" key="1">
    <citation type="submission" date="2022-11" db="UniProtKB">
        <authorList>
            <consortium name="WormBaseParasite"/>
        </authorList>
    </citation>
    <scope>IDENTIFICATION</scope>
</reference>
<protein>
    <submittedName>
        <fullName evidence="9">Transmembrane protein 9</fullName>
    </submittedName>
</protein>
<dbReference type="WBParaSite" id="ACRNAN_scaffold1352.g31151.t1">
    <property type="protein sequence ID" value="ACRNAN_scaffold1352.g31151.t1"/>
    <property type="gene ID" value="ACRNAN_scaffold1352.g31151"/>
</dbReference>
<evidence type="ECO:0000256" key="3">
    <source>
        <dbReference type="ARBA" id="ARBA00022692"/>
    </source>
</evidence>
<dbReference type="Pfam" id="PF05434">
    <property type="entry name" value="Tmemb_9"/>
    <property type="match status" value="1"/>
</dbReference>
<evidence type="ECO:0000256" key="6">
    <source>
        <dbReference type="SAM" id="MobiDB-lite"/>
    </source>
</evidence>
<evidence type="ECO:0000256" key="7">
    <source>
        <dbReference type="SAM" id="Phobius"/>
    </source>
</evidence>
<evidence type="ECO:0000256" key="5">
    <source>
        <dbReference type="ARBA" id="ARBA00023136"/>
    </source>
</evidence>
<evidence type="ECO:0000256" key="2">
    <source>
        <dbReference type="ARBA" id="ARBA00007264"/>
    </source>
</evidence>
<dbReference type="Proteomes" id="UP000887540">
    <property type="component" value="Unplaced"/>
</dbReference>
<dbReference type="PANTHER" id="PTHR13064:SF6">
    <property type="entry name" value="TRANSMEMBRANE PROTEIN 9"/>
    <property type="match status" value="1"/>
</dbReference>
<name>A0A914CR31_9BILA</name>
<keyword evidence="4 7" id="KW-1133">Transmembrane helix</keyword>
<dbReference type="GO" id="GO:0005765">
    <property type="term" value="C:lysosomal membrane"/>
    <property type="evidence" value="ECO:0007669"/>
    <property type="project" value="InterPro"/>
</dbReference>
<accession>A0A914CR31</accession>
<keyword evidence="3 7" id="KW-0812">Transmembrane</keyword>
<comment type="similarity">
    <text evidence="2">Belongs to the TMEM9 family.</text>
</comment>
<keyword evidence="5 7" id="KW-0472">Membrane</keyword>
<dbReference type="InterPro" id="IPR008853">
    <property type="entry name" value="TMEM9/TMEM9B"/>
</dbReference>
<comment type="subcellular location">
    <subcellularLocation>
        <location evidence="1">Membrane</location>
    </subcellularLocation>
</comment>
<keyword evidence="8" id="KW-1185">Reference proteome</keyword>
<evidence type="ECO:0000256" key="4">
    <source>
        <dbReference type="ARBA" id="ARBA00022989"/>
    </source>
</evidence>
<proteinExistence type="inferred from homology"/>
<dbReference type="AlphaFoldDB" id="A0A914CR31"/>
<sequence length="222" mass="25684">MAASVHSLNDREFFFISISKVIILECQGNFEDTRCRCTCPNPKYFVDKVDSRKDDSSSKEDPRRYYTKTDINSVDCNPQNVVKESVNATVDASHVDAFLANCDCRFESRNTVVLKVVVIFVICVMLVLGTYMCFLILLDPMLRRQQLTIPYHRQDEEIEENIFARPDCQTFESSTAPMDMQMRPRSSHSNTVLSKVEAEQNKWKSSVEEQRRKVMTEHSMLN</sequence>
<evidence type="ECO:0000313" key="8">
    <source>
        <dbReference type="Proteomes" id="UP000887540"/>
    </source>
</evidence>
<organism evidence="8 9">
    <name type="scientific">Acrobeloides nanus</name>
    <dbReference type="NCBI Taxonomy" id="290746"/>
    <lineage>
        <taxon>Eukaryota</taxon>
        <taxon>Metazoa</taxon>
        <taxon>Ecdysozoa</taxon>
        <taxon>Nematoda</taxon>
        <taxon>Chromadorea</taxon>
        <taxon>Rhabditida</taxon>
        <taxon>Tylenchina</taxon>
        <taxon>Cephalobomorpha</taxon>
        <taxon>Cephaloboidea</taxon>
        <taxon>Cephalobidae</taxon>
        <taxon>Acrobeloides</taxon>
    </lineage>
</organism>
<evidence type="ECO:0000313" key="9">
    <source>
        <dbReference type="WBParaSite" id="ACRNAN_scaffold1352.g31151.t1"/>
    </source>
</evidence>
<evidence type="ECO:0000256" key="1">
    <source>
        <dbReference type="ARBA" id="ARBA00004370"/>
    </source>
</evidence>
<feature type="region of interest" description="Disordered" evidence="6">
    <location>
        <begin position="196"/>
        <end position="222"/>
    </location>
</feature>
<dbReference type="PANTHER" id="PTHR13064">
    <property type="entry name" value="TRANSMEMBRANE PROTEIN 9 FAMILY MEMBER"/>
    <property type="match status" value="1"/>
</dbReference>
<feature type="transmembrane region" description="Helical" evidence="7">
    <location>
        <begin position="112"/>
        <end position="138"/>
    </location>
</feature>
<feature type="compositionally biased region" description="Basic and acidic residues" evidence="6">
    <location>
        <begin position="196"/>
        <end position="216"/>
    </location>
</feature>